<comment type="caution">
    <text evidence="1">The sequence shown here is derived from an EMBL/GenBank/DDBJ whole genome shotgun (WGS) entry which is preliminary data.</text>
</comment>
<organism evidence="1 2">
    <name type="scientific">Craterilacuibacter sinensis</name>
    <dbReference type="NCBI Taxonomy" id="2686017"/>
    <lineage>
        <taxon>Bacteria</taxon>
        <taxon>Pseudomonadati</taxon>
        <taxon>Pseudomonadota</taxon>
        <taxon>Betaproteobacteria</taxon>
        <taxon>Neisseriales</taxon>
        <taxon>Neisseriaceae</taxon>
        <taxon>Craterilacuibacter</taxon>
    </lineage>
</organism>
<protein>
    <submittedName>
        <fullName evidence="1">Uncharacterized protein</fullName>
    </submittedName>
</protein>
<dbReference type="RefSeq" id="WP_160797846.1">
    <property type="nucleotide sequence ID" value="NZ_WSSB01000014.1"/>
</dbReference>
<keyword evidence="2" id="KW-1185">Reference proteome</keyword>
<dbReference type="EMBL" id="WSSB01000014">
    <property type="protein sequence ID" value="MXR37994.1"/>
    <property type="molecule type" value="Genomic_DNA"/>
</dbReference>
<proteinExistence type="predicted"/>
<dbReference type="Proteomes" id="UP000467214">
    <property type="component" value="Unassembled WGS sequence"/>
</dbReference>
<sequence>MSNLPMSLDGTCIAERAIQQIRRLPKKRVAVLVVNAKPSMRYVSTVQAGGREYLADRTTGTLYRTDDGRCLSSNRLRLDLSTLE</sequence>
<evidence type="ECO:0000313" key="1">
    <source>
        <dbReference type="EMBL" id="MXR37994.1"/>
    </source>
</evidence>
<gene>
    <name evidence="1" type="ORF">GQF02_13525</name>
</gene>
<evidence type="ECO:0000313" key="2">
    <source>
        <dbReference type="Proteomes" id="UP000467214"/>
    </source>
</evidence>
<accession>A0A845BRY9</accession>
<dbReference type="AlphaFoldDB" id="A0A845BRY9"/>
<reference evidence="1 2" key="1">
    <citation type="submission" date="2019-12" db="EMBL/GenBank/DDBJ databases">
        <title>Neisseriaceae gen. nov. sp. Genome sequencing and assembly.</title>
        <authorList>
            <person name="Liu Z."/>
            <person name="Li A."/>
        </authorList>
    </citation>
    <scope>NUCLEOTIDE SEQUENCE [LARGE SCALE GENOMIC DNA]</scope>
    <source>
        <strain evidence="1 2">B2N2-7</strain>
    </source>
</reference>
<name>A0A845BRY9_9NEIS</name>